<evidence type="ECO:0000256" key="4">
    <source>
        <dbReference type="ARBA" id="ARBA00023136"/>
    </source>
</evidence>
<dbReference type="InterPro" id="IPR036034">
    <property type="entry name" value="PDZ_sf"/>
</dbReference>
<dbReference type="GO" id="GO:0031293">
    <property type="term" value="P:membrane protein intracellular domain proteolysis"/>
    <property type="evidence" value="ECO:0007669"/>
    <property type="project" value="TreeGrafter"/>
</dbReference>
<dbReference type="HOGENOM" id="CLU_042134_1_0_2"/>
<feature type="transmembrane region" description="Helical" evidence="6">
    <location>
        <begin position="482"/>
        <end position="500"/>
    </location>
</feature>
<evidence type="ECO:0000313" key="9">
    <source>
        <dbReference type="Proteomes" id="UP000033101"/>
    </source>
</evidence>
<sequence>MSSTSIVLGIFLLYWFLISILDRRGILEKYNISTFGPLPILMIRTTKGLKLLDILARPKSYWRVFANVGILMMFAGMVAMFLVIAISDLALYTSFLNNSVPEPGKYNAPRNILLIPGVNEFIPFTWGVIALIVTLVVHEFSHAILCRVEDIRVKSMGILFALVPIGGFAEPDDEQLFGKKEEVKKELSLTATIEEIEAWEQREREEKRLNNKQKGAAAAAIPVPKETKPEPEVTATRTQRARILAAGVMANFCVAFVAFLLFFGPVLGAIAPLSDAMIVGINESSPAQLAGLQKDMVITQVDDTEVTTGMDLLSYLETVEPGDTVRIHASQDNTVSVYELKVPSSPEECFSGVPVGGVVEGSPAEAAGIETGMTMLRLNDTQMRSIASFVNFMEGTEANQTIEVEVLPSANYTGELTENGTAIFDIQLAPHPSDSESGFLGVIYGSSGVLECQMLGMSIWMPQAKFYLEALKQIPSLLTEPVGWIILFGLPIYGFAGEGFRGFSGTIAQFYQPVGWAEPLGVGIFWIANSLLWIGWLNFYVGLFNCLPAVPLDGGHVFRDYTYSLMYRFTRNEGVAERVSNSITASFSMLILFSFLFMIFGPFIGQWI</sequence>
<name>A0A0E3WUR7_9EURY</name>
<dbReference type="SUPFAM" id="SSF50156">
    <property type="entry name" value="PDZ domain-like"/>
    <property type="match status" value="2"/>
</dbReference>
<dbReference type="InterPro" id="IPR008915">
    <property type="entry name" value="Peptidase_M50"/>
</dbReference>
<keyword evidence="8" id="KW-0645">Protease</keyword>
<dbReference type="GO" id="GO:0005737">
    <property type="term" value="C:cytoplasm"/>
    <property type="evidence" value="ECO:0007669"/>
    <property type="project" value="TreeGrafter"/>
</dbReference>
<feature type="domain" description="PDZ" evidence="7">
    <location>
        <begin position="264"/>
        <end position="333"/>
    </location>
</feature>
<dbReference type="KEGG" id="mhor:MSHOH_2107"/>
<dbReference type="PATRIC" id="fig|1434110.4.peg.2677"/>
<evidence type="ECO:0000256" key="6">
    <source>
        <dbReference type="SAM" id="Phobius"/>
    </source>
</evidence>
<dbReference type="GO" id="GO:0004222">
    <property type="term" value="F:metalloendopeptidase activity"/>
    <property type="evidence" value="ECO:0007669"/>
    <property type="project" value="InterPro"/>
</dbReference>
<protein>
    <submittedName>
        <fullName evidence="8">Sterol-regulatory element-binding protein intramembrane protease</fullName>
    </submittedName>
</protein>
<dbReference type="GO" id="GO:0012505">
    <property type="term" value="C:endomembrane system"/>
    <property type="evidence" value="ECO:0007669"/>
    <property type="project" value="UniProtKB-SubCell"/>
</dbReference>
<evidence type="ECO:0000256" key="3">
    <source>
        <dbReference type="ARBA" id="ARBA00022989"/>
    </source>
</evidence>
<dbReference type="AlphaFoldDB" id="A0A0E3WUR7"/>
<dbReference type="PANTHER" id="PTHR13325">
    <property type="entry name" value="PROTEASE M50 MEMBRANE-BOUND TRANSCRIPTION FACTOR SITE 2 PROTEASE"/>
    <property type="match status" value="1"/>
</dbReference>
<keyword evidence="8" id="KW-0378">Hydrolase</keyword>
<feature type="transmembrane region" description="Helical" evidence="6">
    <location>
        <begin position="6"/>
        <end position="22"/>
    </location>
</feature>
<comment type="subcellular location">
    <subcellularLocation>
        <location evidence="1">Endomembrane system</location>
        <topology evidence="1">Multi-pass membrane protein</topology>
    </subcellularLocation>
</comment>
<dbReference type="GeneID" id="24831344"/>
<dbReference type="InterPro" id="IPR001193">
    <property type="entry name" value="MBTPS2"/>
</dbReference>
<accession>A0A0E3WUR7</accession>
<dbReference type="SMART" id="SM00228">
    <property type="entry name" value="PDZ"/>
    <property type="match status" value="2"/>
</dbReference>
<keyword evidence="4 6" id="KW-0472">Membrane</keyword>
<feature type="transmembrane region" description="Helical" evidence="6">
    <location>
        <begin position="520"/>
        <end position="541"/>
    </location>
</feature>
<evidence type="ECO:0000313" key="8">
    <source>
        <dbReference type="EMBL" id="AKB78590.1"/>
    </source>
</evidence>
<evidence type="ECO:0000256" key="2">
    <source>
        <dbReference type="ARBA" id="ARBA00022692"/>
    </source>
</evidence>
<proteinExistence type="predicted"/>
<evidence type="ECO:0000256" key="5">
    <source>
        <dbReference type="SAM" id="MobiDB-lite"/>
    </source>
</evidence>
<dbReference type="Pfam" id="PF02163">
    <property type="entry name" value="Peptidase_M50"/>
    <property type="match status" value="1"/>
</dbReference>
<feature type="domain" description="PDZ" evidence="7">
    <location>
        <begin position="336"/>
        <end position="410"/>
    </location>
</feature>
<dbReference type="Proteomes" id="UP000033101">
    <property type="component" value="Chromosome"/>
</dbReference>
<gene>
    <name evidence="8" type="ORF">MSHOH_2107</name>
</gene>
<dbReference type="EMBL" id="CP009516">
    <property type="protein sequence ID" value="AKB78590.1"/>
    <property type="molecule type" value="Genomic_DNA"/>
</dbReference>
<feature type="transmembrane region" description="Helical" evidence="6">
    <location>
        <begin position="64"/>
        <end position="92"/>
    </location>
</feature>
<dbReference type="STRING" id="1434110.MSHOH_2107"/>
<dbReference type="CDD" id="cd06159">
    <property type="entry name" value="S2P-M50_PDZ_Arch"/>
    <property type="match status" value="1"/>
</dbReference>
<keyword evidence="3 6" id="KW-1133">Transmembrane helix</keyword>
<dbReference type="InterPro" id="IPR001478">
    <property type="entry name" value="PDZ"/>
</dbReference>
<dbReference type="PRINTS" id="PR01000">
    <property type="entry name" value="SREBPS2PTASE"/>
</dbReference>
<feature type="region of interest" description="Disordered" evidence="5">
    <location>
        <begin position="204"/>
        <end position="234"/>
    </location>
</feature>
<keyword evidence="9" id="KW-1185">Reference proteome</keyword>
<dbReference type="PANTHER" id="PTHR13325:SF3">
    <property type="entry name" value="MEMBRANE-BOUND TRANSCRIPTION FACTOR SITE-2 PROTEASE"/>
    <property type="match status" value="1"/>
</dbReference>
<dbReference type="Gene3D" id="2.30.42.10">
    <property type="match status" value="2"/>
</dbReference>
<feature type="transmembrane region" description="Helical" evidence="6">
    <location>
        <begin position="243"/>
        <end position="267"/>
    </location>
</feature>
<evidence type="ECO:0000256" key="1">
    <source>
        <dbReference type="ARBA" id="ARBA00004127"/>
    </source>
</evidence>
<organism evidence="8 9">
    <name type="scientific">Methanosarcina horonobensis HB-1 = JCM 15518</name>
    <dbReference type="NCBI Taxonomy" id="1434110"/>
    <lineage>
        <taxon>Archaea</taxon>
        <taxon>Methanobacteriati</taxon>
        <taxon>Methanobacteriota</taxon>
        <taxon>Stenosarchaea group</taxon>
        <taxon>Methanomicrobia</taxon>
        <taxon>Methanosarcinales</taxon>
        <taxon>Methanosarcinaceae</taxon>
        <taxon>Methanosarcina</taxon>
    </lineage>
</organism>
<feature type="transmembrane region" description="Helical" evidence="6">
    <location>
        <begin position="112"/>
        <end position="137"/>
    </location>
</feature>
<keyword evidence="2 6" id="KW-0812">Transmembrane</keyword>
<dbReference type="OrthoDB" id="15212at2157"/>
<dbReference type="GO" id="GO:0016020">
    <property type="term" value="C:membrane"/>
    <property type="evidence" value="ECO:0007669"/>
    <property type="project" value="InterPro"/>
</dbReference>
<feature type="transmembrane region" description="Helical" evidence="6">
    <location>
        <begin position="583"/>
        <end position="604"/>
    </location>
</feature>
<reference evidence="8 9" key="1">
    <citation type="submission" date="2014-07" db="EMBL/GenBank/DDBJ databases">
        <title>Methanogenic archaea and the global carbon cycle.</title>
        <authorList>
            <person name="Henriksen J.R."/>
            <person name="Luke J."/>
            <person name="Reinhart S."/>
            <person name="Benedict M.N."/>
            <person name="Youngblut N.D."/>
            <person name="Metcalf M.E."/>
            <person name="Whitaker R.J."/>
            <person name="Metcalf W.W."/>
        </authorList>
    </citation>
    <scope>NUCLEOTIDE SEQUENCE [LARGE SCALE GENOMIC DNA]</scope>
    <source>
        <strain evidence="8 9">HB-1</strain>
    </source>
</reference>
<evidence type="ECO:0000259" key="7">
    <source>
        <dbReference type="SMART" id="SM00228"/>
    </source>
</evidence>
<dbReference type="RefSeq" id="WP_048139673.1">
    <property type="nucleotide sequence ID" value="NZ_CP009516.1"/>
</dbReference>